<evidence type="ECO:0000313" key="3">
    <source>
        <dbReference type="EMBL" id="MEA5390757.1"/>
    </source>
</evidence>
<dbReference type="Proteomes" id="UP001304461">
    <property type="component" value="Unassembled WGS sequence"/>
</dbReference>
<keyword evidence="2" id="KW-0503">Monooxygenase</keyword>
<dbReference type="InterPro" id="IPR017972">
    <property type="entry name" value="Cyt_P450_CS"/>
</dbReference>
<reference evidence="3 4" key="1">
    <citation type="submission" date="2023-12" db="EMBL/GenBank/DDBJ databases">
        <title>Baltic Sea Cyanobacteria.</title>
        <authorList>
            <person name="Delbaje E."/>
            <person name="Fewer D.P."/>
            <person name="Shishido T.K."/>
        </authorList>
    </citation>
    <scope>NUCLEOTIDE SEQUENCE [LARGE SCALE GENOMIC DNA]</scope>
    <source>
        <strain evidence="3 4">UHCC 0139</strain>
    </source>
</reference>
<evidence type="ECO:0000256" key="1">
    <source>
        <dbReference type="ARBA" id="ARBA00010617"/>
    </source>
</evidence>
<comment type="caution">
    <text evidence="3">The sequence shown here is derived from an EMBL/GenBank/DDBJ whole genome shotgun (WGS) entry which is preliminary data.</text>
</comment>
<accession>A0ABU5RSL7</accession>
<dbReference type="PRINTS" id="PR00359">
    <property type="entry name" value="BP450"/>
</dbReference>
<protein>
    <submittedName>
        <fullName evidence="3">Cytochrome P450</fullName>
    </submittedName>
</protein>
<organism evidence="3 4">
    <name type="scientific">Cyanobium gracile UHCC 0139</name>
    <dbReference type="NCBI Taxonomy" id="3110308"/>
    <lineage>
        <taxon>Bacteria</taxon>
        <taxon>Bacillati</taxon>
        <taxon>Cyanobacteriota</taxon>
        <taxon>Cyanophyceae</taxon>
        <taxon>Synechococcales</taxon>
        <taxon>Prochlorococcaceae</taxon>
        <taxon>Cyanobium</taxon>
    </lineage>
</organism>
<keyword evidence="2" id="KW-0479">Metal-binding</keyword>
<dbReference type="Pfam" id="PF00067">
    <property type="entry name" value="p450"/>
    <property type="match status" value="1"/>
</dbReference>
<dbReference type="InterPro" id="IPR001128">
    <property type="entry name" value="Cyt_P450"/>
</dbReference>
<dbReference type="EMBL" id="JAYGHX010000002">
    <property type="protein sequence ID" value="MEA5390757.1"/>
    <property type="molecule type" value="Genomic_DNA"/>
</dbReference>
<dbReference type="InterPro" id="IPR036396">
    <property type="entry name" value="Cyt_P450_sf"/>
</dbReference>
<dbReference type="SUPFAM" id="SSF48264">
    <property type="entry name" value="Cytochrome P450"/>
    <property type="match status" value="1"/>
</dbReference>
<gene>
    <name evidence="3" type="ORF">VB738_05715</name>
</gene>
<sequence>MTTALFSPAMLVDPYPTYAALRRTDPVHWHEPFGAWVLTRYDDVVAATQDPRLRSDRAGGMGERAGCPELQRLFEVIGAQMNITDPARHHRLRALVAKVFTPRAVDHLRPAVETLVNELLDQLPEQGRFDVIADFAFPLPARVIARLLGLASGDLESLKRWSDDFSAIFGTDPSAVTPEQYQRALQSTHELTAFFGAEFDKRRETPSEDLLSLLVHAEIDGDRLSETELIANANLFLAAGHETTTHLIGNGLLALLRHPDQLQLLGDEPSLIPNAVEEFLRYDGTVQFMYRQAGEDLTIGGRSIRKGQLVYLMFAAANRDPARFPEPDRLDVRRRFDVHLAFGHGPHYCLGAALARMEARIAFTALLRRCSGLRLTGEALEYQDNLELRGLKALPVAFDHCWAGNPGD</sequence>
<dbReference type="CDD" id="cd20625">
    <property type="entry name" value="CYP164-like"/>
    <property type="match status" value="1"/>
</dbReference>
<dbReference type="PANTHER" id="PTHR46696:SF1">
    <property type="entry name" value="CYTOCHROME P450 YJIB-RELATED"/>
    <property type="match status" value="1"/>
</dbReference>
<dbReference type="PROSITE" id="PS00086">
    <property type="entry name" value="CYTOCHROME_P450"/>
    <property type="match status" value="1"/>
</dbReference>
<evidence type="ECO:0000256" key="2">
    <source>
        <dbReference type="RuleBase" id="RU000461"/>
    </source>
</evidence>
<dbReference type="InterPro" id="IPR002397">
    <property type="entry name" value="Cyt_P450_B"/>
</dbReference>
<proteinExistence type="inferred from homology"/>
<evidence type="ECO:0000313" key="4">
    <source>
        <dbReference type="Proteomes" id="UP001304461"/>
    </source>
</evidence>
<keyword evidence="2" id="KW-0349">Heme</keyword>
<keyword evidence="4" id="KW-1185">Reference proteome</keyword>
<comment type="similarity">
    <text evidence="1 2">Belongs to the cytochrome P450 family.</text>
</comment>
<keyword evidence="2" id="KW-0560">Oxidoreductase</keyword>
<dbReference type="RefSeq" id="WP_323304823.1">
    <property type="nucleotide sequence ID" value="NZ_JAYGHX010000002.1"/>
</dbReference>
<name>A0ABU5RSL7_9CYAN</name>
<keyword evidence="2" id="KW-0408">Iron</keyword>
<dbReference type="PANTHER" id="PTHR46696">
    <property type="entry name" value="P450, PUTATIVE (EUROFUNG)-RELATED"/>
    <property type="match status" value="1"/>
</dbReference>
<dbReference type="Gene3D" id="1.10.630.10">
    <property type="entry name" value="Cytochrome P450"/>
    <property type="match status" value="1"/>
</dbReference>